<keyword evidence="3" id="KW-1185">Reference proteome</keyword>
<sequence>MRHIYPTSPTPYTPYNLFEFPAKGHVILEARGRVYPPLPSHPRSQTRGKKERNSSGPQSTSPSSPPLIKDTAVAG</sequence>
<dbReference type="EMBL" id="JAYMYS010000008">
    <property type="protein sequence ID" value="KAK7384808.1"/>
    <property type="molecule type" value="Genomic_DNA"/>
</dbReference>
<evidence type="ECO:0000313" key="2">
    <source>
        <dbReference type="EMBL" id="KAK7384808.1"/>
    </source>
</evidence>
<proteinExistence type="predicted"/>
<gene>
    <name evidence="2" type="ORF">VNO78_30511</name>
</gene>
<dbReference type="AlphaFoldDB" id="A0AAN9X4W7"/>
<evidence type="ECO:0000256" key="1">
    <source>
        <dbReference type="SAM" id="MobiDB-lite"/>
    </source>
</evidence>
<feature type="region of interest" description="Disordered" evidence="1">
    <location>
        <begin position="33"/>
        <end position="75"/>
    </location>
</feature>
<name>A0AAN9X4W7_PSOTE</name>
<evidence type="ECO:0000313" key="3">
    <source>
        <dbReference type="Proteomes" id="UP001386955"/>
    </source>
</evidence>
<reference evidence="2 3" key="1">
    <citation type="submission" date="2024-01" db="EMBL/GenBank/DDBJ databases">
        <title>The genomes of 5 underutilized Papilionoideae crops provide insights into root nodulation and disease resistanc.</title>
        <authorList>
            <person name="Jiang F."/>
        </authorList>
    </citation>
    <scope>NUCLEOTIDE SEQUENCE [LARGE SCALE GENOMIC DNA]</scope>
    <source>
        <strain evidence="2">DUOXIRENSHENG_FW03</strain>
        <tissue evidence="2">Leaves</tissue>
    </source>
</reference>
<comment type="caution">
    <text evidence="2">The sequence shown here is derived from an EMBL/GenBank/DDBJ whole genome shotgun (WGS) entry which is preliminary data.</text>
</comment>
<protein>
    <submittedName>
        <fullName evidence="2">Uncharacterized protein</fullName>
    </submittedName>
</protein>
<organism evidence="2 3">
    <name type="scientific">Psophocarpus tetragonolobus</name>
    <name type="common">Winged bean</name>
    <name type="synonym">Dolichos tetragonolobus</name>
    <dbReference type="NCBI Taxonomy" id="3891"/>
    <lineage>
        <taxon>Eukaryota</taxon>
        <taxon>Viridiplantae</taxon>
        <taxon>Streptophyta</taxon>
        <taxon>Embryophyta</taxon>
        <taxon>Tracheophyta</taxon>
        <taxon>Spermatophyta</taxon>
        <taxon>Magnoliopsida</taxon>
        <taxon>eudicotyledons</taxon>
        <taxon>Gunneridae</taxon>
        <taxon>Pentapetalae</taxon>
        <taxon>rosids</taxon>
        <taxon>fabids</taxon>
        <taxon>Fabales</taxon>
        <taxon>Fabaceae</taxon>
        <taxon>Papilionoideae</taxon>
        <taxon>50 kb inversion clade</taxon>
        <taxon>NPAAA clade</taxon>
        <taxon>indigoferoid/millettioid clade</taxon>
        <taxon>Phaseoleae</taxon>
        <taxon>Psophocarpus</taxon>
    </lineage>
</organism>
<dbReference type="Proteomes" id="UP001386955">
    <property type="component" value="Unassembled WGS sequence"/>
</dbReference>
<accession>A0AAN9X4W7</accession>